<dbReference type="EMBL" id="LR862153">
    <property type="protein sequence ID" value="CAD1835939.1"/>
    <property type="molecule type" value="Genomic_DNA"/>
</dbReference>
<feature type="compositionally biased region" description="Basic and acidic residues" evidence="1">
    <location>
        <begin position="106"/>
        <end position="118"/>
    </location>
</feature>
<dbReference type="AlphaFoldDB" id="A0A6V7PYF5"/>
<protein>
    <submittedName>
        <fullName evidence="2">Uncharacterized protein</fullName>
    </submittedName>
</protein>
<feature type="compositionally biased region" description="Acidic residues" evidence="1">
    <location>
        <begin position="31"/>
        <end position="49"/>
    </location>
</feature>
<sequence>MNEDRIPVLGQSDERSSKRKHSKKMKNEGQEHEEDCTFEPALNDEETEDSTAHLKQVIQAQDHTTELGQSDMSKSKSRNSKKKNKGKGVSSPNSETTKQKGVKTRSMKENLSKEECKKTSQTFTP</sequence>
<feature type="compositionally biased region" description="Polar residues" evidence="1">
    <location>
        <begin position="58"/>
        <end position="72"/>
    </location>
</feature>
<reference evidence="2" key="1">
    <citation type="submission" date="2020-07" db="EMBL/GenBank/DDBJ databases">
        <authorList>
            <person name="Lin J."/>
        </authorList>
    </citation>
    <scope>NUCLEOTIDE SEQUENCE</scope>
</reference>
<feature type="compositionally biased region" description="Basic and acidic residues" evidence="1">
    <location>
        <begin position="1"/>
        <end position="16"/>
    </location>
</feature>
<feature type="compositionally biased region" description="Basic residues" evidence="1">
    <location>
        <begin position="75"/>
        <end position="86"/>
    </location>
</feature>
<accession>A0A6V7PYF5</accession>
<organism evidence="2">
    <name type="scientific">Ananas comosus var. bracteatus</name>
    <name type="common">red pineapple</name>
    <dbReference type="NCBI Taxonomy" id="296719"/>
    <lineage>
        <taxon>Eukaryota</taxon>
        <taxon>Viridiplantae</taxon>
        <taxon>Streptophyta</taxon>
        <taxon>Embryophyta</taxon>
        <taxon>Tracheophyta</taxon>
        <taxon>Spermatophyta</taxon>
        <taxon>Magnoliopsida</taxon>
        <taxon>Liliopsida</taxon>
        <taxon>Poales</taxon>
        <taxon>Bromeliaceae</taxon>
        <taxon>Bromelioideae</taxon>
        <taxon>Ananas</taxon>
    </lineage>
</organism>
<evidence type="ECO:0000256" key="1">
    <source>
        <dbReference type="SAM" id="MobiDB-lite"/>
    </source>
</evidence>
<proteinExistence type="predicted"/>
<feature type="region of interest" description="Disordered" evidence="1">
    <location>
        <begin position="1"/>
        <end position="125"/>
    </location>
</feature>
<gene>
    <name evidence="2" type="ORF">CB5_LOCUS19150</name>
</gene>
<evidence type="ECO:0000313" key="2">
    <source>
        <dbReference type="EMBL" id="CAD1835939.1"/>
    </source>
</evidence>
<name>A0A6V7PYF5_ANACO</name>